<name>A0A0K1PVR6_9BACT</name>
<feature type="transmembrane region" description="Helical" evidence="1">
    <location>
        <begin position="259"/>
        <end position="285"/>
    </location>
</feature>
<dbReference type="EMBL" id="CP012333">
    <property type="protein sequence ID" value="AKU97476.1"/>
    <property type="molecule type" value="Genomic_DNA"/>
</dbReference>
<evidence type="ECO:0000313" key="2">
    <source>
        <dbReference type="EMBL" id="AKU97476.1"/>
    </source>
</evidence>
<evidence type="ECO:0000256" key="1">
    <source>
        <dbReference type="SAM" id="Phobius"/>
    </source>
</evidence>
<feature type="transmembrane region" description="Helical" evidence="1">
    <location>
        <begin position="213"/>
        <end position="229"/>
    </location>
</feature>
<keyword evidence="1" id="KW-0472">Membrane</keyword>
<dbReference type="RefSeq" id="WP_146648602.1">
    <property type="nucleotide sequence ID" value="NZ_CP012333.1"/>
</dbReference>
<protein>
    <submittedName>
        <fullName evidence="2">Uncharacterized protein</fullName>
    </submittedName>
</protein>
<keyword evidence="1" id="KW-1133">Transmembrane helix</keyword>
<dbReference type="KEGG" id="llu:AKJ09_04140"/>
<feature type="transmembrane region" description="Helical" evidence="1">
    <location>
        <begin position="28"/>
        <end position="47"/>
    </location>
</feature>
<gene>
    <name evidence="2" type="ORF">AKJ09_04140</name>
</gene>
<proteinExistence type="predicted"/>
<dbReference type="AlphaFoldDB" id="A0A0K1PVR6"/>
<sequence>MMVPGSEERRTTFWRRLFHRWFVEYNPLYLLSAALVLAGTILCARGLSHDGSVYGGLGVAAVAELYAGVLIGGAALLMRIGQRRSGVLLGLLTVVYQADVTLHTETCPNLGWAGAIGTLVWLAAFETKIATLAAALRIRPSRVMLATTRLGAVGLALFPYLLSRIDERTTTFLVGGWLLALSIGAERAHRTPAVTSVVALDPWAATVLRRTTRATWLVWGSLLGLHVLFWSTQYHLSRSALLLAAPVLVVPWLRSERQIWATVAGALALALVSPSSFSASAVMVASTLVFHGVRLAEAEACGHHRRYVVAALFALYLSAWTMRWTSGPWPSHVLAVDVLISLAVVLVAWRMRARLAYAPLTLVWTHFVVQARVVPAPHSLVEWGATCIASGFVLLVACLAAGYAFRANPESKE</sequence>
<organism evidence="2 3">
    <name type="scientific">Labilithrix luteola</name>
    <dbReference type="NCBI Taxonomy" id="1391654"/>
    <lineage>
        <taxon>Bacteria</taxon>
        <taxon>Pseudomonadati</taxon>
        <taxon>Myxococcota</taxon>
        <taxon>Polyangia</taxon>
        <taxon>Polyangiales</taxon>
        <taxon>Labilitrichaceae</taxon>
        <taxon>Labilithrix</taxon>
    </lineage>
</organism>
<feature type="transmembrane region" description="Helical" evidence="1">
    <location>
        <begin position="356"/>
        <end position="374"/>
    </location>
</feature>
<reference evidence="2 3" key="1">
    <citation type="submission" date="2015-08" db="EMBL/GenBank/DDBJ databases">
        <authorList>
            <person name="Babu N.S."/>
            <person name="Beckwith C.J."/>
            <person name="Beseler K.G."/>
            <person name="Brison A."/>
            <person name="Carone J.V."/>
            <person name="Caskin T.P."/>
            <person name="Diamond M."/>
            <person name="Durham M.E."/>
            <person name="Foxe J.M."/>
            <person name="Go M."/>
            <person name="Henderson B.A."/>
            <person name="Jones I.B."/>
            <person name="McGettigan J.A."/>
            <person name="Micheletti S.J."/>
            <person name="Nasrallah M.E."/>
            <person name="Ortiz D."/>
            <person name="Piller C.R."/>
            <person name="Privatt S.R."/>
            <person name="Schneider S.L."/>
            <person name="Sharp S."/>
            <person name="Smith T.C."/>
            <person name="Stanton J.D."/>
            <person name="Ullery H.E."/>
            <person name="Wilson R.J."/>
            <person name="Serrano M.G."/>
            <person name="Buck G."/>
            <person name="Lee V."/>
            <person name="Wang Y."/>
            <person name="Carvalho R."/>
            <person name="Voegtly L."/>
            <person name="Shi R."/>
            <person name="Duckworth R."/>
            <person name="Johnson A."/>
            <person name="Loviza R."/>
            <person name="Walstead R."/>
            <person name="Shah Z."/>
            <person name="Kiflezghi M."/>
            <person name="Wade K."/>
            <person name="Ball S.L."/>
            <person name="Bradley K.W."/>
            <person name="Asai D.J."/>
            <person name="Bowman C.A."/>
            <person name="Russell D.A."/>
            <person name="Pope W.H."/>
            <person name="Jacobs-Sera D."/>
            <person name="Hendrix R.W."/>
            <person name="Hatfull G.F."/>
        </authorList>
    </citation>
    <scope>NUCLEOTIDE SEQUENCE [LARGE SCALE GENOMIC DNA]</scope>
    <source>
        <strain evidence="2 3">DSM 27648</strain>
    </source>
</reference>
<feature type="transmembrane region" description="Helical" evidence="1">
    <location>
        <begin position="329"/>
        <end position="349"/>
    </location>
</feature>
<keyword evidence="3" id="KW-1185">Reference proteome</keyword>
<evidence type="ECO:0000313" key="3">
    <source>
        <dbReference type="Proteomes" id="UP000064967"/>
    </source>
</evidence>
<dbReference type="Proteomes" id="UP000064967">
    <property type="component" value="Chromosome"/>
</dbReference>
<feature type="transmembrane region" description="Helical" evidence="1">
    <location>
        <begin position="306"/>
        <end position="323"/>
    </location>
</feature>
<feature type="transmembrane region" description="Helical" evidence="1">
    <location>
        <begin position="380"/>
        <end position="405"/>
    </location>
</feature>
<dbReference type="OrthoDB" id="9843411at2"/>
<keyword evidence="1" id="KW-0812">Transmembrane</keyword>
<accession>A0A0K1PVR6</accession>
<feature type="transmembrane region" description="Helical" evidence="1">
    <location>
        <begin position="53"/>
        <end position="78"/>
    </location>
</feature>